<reference evidence="2" key="1">
    <citation type="journal article" date="2020" name="Ecol. Evol.">
        <title>Genome structure and content of the rice root-knot nematode (Meloidogyne graminicola).</title>
        <authorList>
            <person name="Phan N.T."/>
            <person name="Danchin E.G.J."/>
            <person name="Klopp C."/>
            <person name="Perfus-Barbeoch L."/>
            <person name="Kozlowski D.K."/>
            <person name="Koutsovoulos G.D."/>
            <person name="Lopez-Roques C."/>
            <person name="Bouchez O."/>
            <person name="Zahm M."/>
            <person name="Besnard G."/>
            <person name="Bellafiore S."/>
        </authorList>
    </citation>
    <scope>NUCLEOTIDE SEQUENCE</scope>
    <source>
        <strain evidence="2">VN-18</strain>
    </source>
</reference>
<accession>A0A8S9Z8N6</accession>
<sequence>MDRILEDRTEEEKEATEKIFDFSDFSKCAKVKCDDGKELSVCGKCRAYSFVENNIECKCSDCEGDLCNSVVGIMSQFNWRIVLSFLVIGIGALFFQTRMVFI</sequence>
<evidence type="ECO:0000313" key="2">
    <source>
        <dbReference type="EMBL" id="KAF7626096.1"/>
    </source>
</evidence>
<name>A0A8S9Z8N6_9BILA</name>
<comment type="caution">
    <text evidence="2">The sequence shown here is derived from an EMBL/GenBank/DDBJ whole genome shotgun (WGS) entry which is preliminary data.</text>
</comment>
<dbReference type="AlphaFoldDB" id="A0A8S9Z8N6"/>
<keyword evidence="1" id="KW-1133">Transmembrane helix</keyword>
<dbReference type="Proteomes" id="UP000605970">
    <property type="component" value="Unassembled WGS sequence"/>
</dbReference>
<evidence type="ECO:0000313" key="3">
    <source>
        <dbReference type="Proteomes" id="UP000605970"/>
    </source>
</evidence>
<keyword evidence="1" id="KW-0812">Transmembrane</keyword>
<feature type="transmembrane region" description="Helical" evidence="1">
    <location>
        <begin position="77"/>
        <end position="95"/>
    </location>
</feature>
<gene>
    <name evidence="2" type="ORF">Mgra_00009733</name>
</gene>
<keyword evidence="1" id="KW-0472">Membrane</keyword>
<proteinExistence type="predicted"/>
<organism evidence="2 3">
    <name type="scientific">Meloidogyne graminicola</name>
    <dbReference type="NCBI Taxonomy" id="189291"/>
    <lineage>
        <taxon>Eukaryota</taxon>
        <taxon>Metazoa</taxon>
        <taxon>Ecdysozoa</taxon>
        <taxon>Nematoda</taxon>
        <taxon>Chromadorea</taxon>
        <taxon>Rhabditida</taxon>
        <taxon>Tylenchina</taxon>
        <taxon>Tylenchomorpha</taxon>
        <taxon>Tylenchoidea</taxon>
        <taxon>Meloidogynidae</taxon>
        <taxon>Meloidogyninae</taxon>
        <taxon>Meloidogyne</taxon>
    </lineage>
</organism>
<evidence type="ECO:0000256" key="1">
    <source>
        <dbReference type="SAM" id="Phobius"/>
    </source>
</evidence>
<keyword evidence="3" id="KW-1185">Reference proteome</keyword>
<protein>
    <submittedName>
        <fullName evidence="2">Uncharacterized protein</fullName>
    </submittedName>
</protein>
<dbReference type="EMBL" id="JABEBT010000179">
    <property type="protein sequence ID" value="KAF7626096.1"/>
    <property type="molecule type" value="Genomic_DNA"/>
</dbReference>